<gene>
    <name evidence="2" type="ORF">EDC62_1876</name>
</gene>
<dbReference type="Proteomes" id="UP000272193">
    <property type="component" value="Unassembled WGS sequence"/>
</dbReference>
<dbReference type="Gene3D" id="2.60.40.1890">
    <property type="entry name" value="PCu(A)C copper chaperone"/>
    <property type="match status" value="1"/>
</dbReference>
<comment type="caution">
    <text evidence="2">The sequence shown here is derived from an EMBL/GenBank/DDBJ whole genome shotgun (WGS) entry which is preliminary data.</text>
</comment>
<proteinExistence type="predicted"/>
<evidence type="ECO:0000256" key="1">
    <source>
        <dbReference type="SAM" id="SignalP"/>
    </source>
</evidence>
<dbReference type="PANTHER" id="PTHR36302">
    <property type="entry name" value="BLR7088 PROTEIN"/>
    <property type="match status" value="1"/>
</dbReference>
<protein>
    <recommendedName>
        <fullName evidence="4">Copper(I)-binding protein</fullName>
    </recommendedName>
</protein>
<keyword evidence="1" id="KW-0732">Signal</keyword>
<dbReference type="InterPro" id="IPR007410">
    <property type="entry name" value="LpqE-like"/>
</dbReference>
<keyword evidence="3" id="KW-1185">Reference proteome</keyword>
<accession>A0A3N4U8L8</accession>
<evidence type="ECO:0000313" key="3">
    <source>
        <dbReference type="Proteomes" id="UP000272193"/>
    </source>
</evidence>
<dbReference type="RefSeq" id="WP_124222964.1">
    <property type="nucleotide sequence ID" value="NZ_RKQL01000004.1"/>
</dbReference>
<dbReference type="InterPro" id="IPR058248">
    <property type="entry name" value="Lxx211020-like"/>
</dbReference>
<dbReference type="Pfam" id="PF04314">
    <property type="entry name" value="PCuAC"/>
    <property type="match status" value="1"/>
</dbReference>
<evidence type="ECO:0008006" key="4">
    <source>
        <dbReference type="Google" id="ProtNLM"/>
    </source>
</evidence>
<dbReference type="InterPro" id="IPR036182">
    <property type="entry name" value="PCuAC_sf"/>
</dbReference>
<dbReference type="SUPFAM" id="SSF110087">
    <property type="entry name" value="DR1885-like metal-binding protein"/>
    <property type="match status" value="1"/>
</dbReference>
<sequence>MKRNALVSFFALLALATTAHADVKVQEPWVRATVPQQQATGVFMTLTSDKDAKLVEARSPVAGVVEIHEMAMEGDVMRMRALPQGLELPAGKPVELKPGGYHVMLINLKQPVKAGDTVPVTLVVEGKDGKKASIDIKAQARPLGTAAGASAGAPMGAGAGMGMQHQHGMKH</sequence>
<feature type="signal peptide" evidence="1">
    <location>
        <begin position="1"/>
        <end position="21"/>
    </location>
</feature>
<feature type="chain" id="PRO_5018080440" description="Copper(I)-binding protein" evidence="1">
    <location>
        <begin position="22"/>
        <end position="171"/>
    </location>
</feature>
<dbReference type="OrthoDB" id="9796962at2"/>
<dbReference type="AlphaFoldDB" id="A0A3N4U8L8"/>
<reference evidence="2 3" key="1">
    <citation type="submission" date="2018-11" db="EMBL/GenBank/DDBJ databases">
        <title>Genomic Encyclopedia of Type Strains, Phase IV (KMG-IV): sequencing the most valuable type-strain genomes for metagenomic binning, comparative biology and taxonomic classification.</title>
        <authorList>
            <person name="Goeker M."/>
        </authorList>
    </citation>
    <scope>NUCLEOTIDE SEQUENCE [LARGE SCALE GENOMIC DNA]</scope>
    <source>
        <strain evidence="2 3">DSM 101684</strain>
    </source>
</reference>
<evidence type="ECO:0000313" key="2">
    <source>
        <dbReference type="EMBL" id="RPE66802.1"/>
    </source>
</evidence>
<dbReference type="EMBL" id="RKQL01000004">
    <property type="protein sequence ID" value="RPE66802.1"/>
    <property type="molecule type" value="Genomic_DNA"/>
</dbReference>
<dbReference type="PANTHER" id="PTHR36302:SF1">
    <property type="entry name" value="COPPER CHAPERONE PCU(A)C"/>
    <property type="match status" value="1"/>
</dbReference>
<organism evidence="2 3">
    <name type="scientific">Tibeticola sediminis</name>
    <dbReference type="NCBI Taxonomy" id="1917811"/>
    <lineage>
        <taxon>Bacteria</taxon>
        <taxon>Pseudomonadati</taxon>
        <taxon>Pseudomonadota</taxon>
        <taxon>Betaproteobacteria</taxon>
        <taxon>Burkholderiales</taxon>
        <taxon>Comamonadaceae</taxon>
        <taxon>Tibeticola</taxon>
    </lineage>
</organism>
<name>A0A3N4U8L8_9BURK</name>